<feature type="domain" description="DNA polymerase III subunit tau-like C-terminal" evidence="2">
    <location>
        <begin position="24"/>
        <end position="106"/>
    </location>
</feature>
<dbReference type="EMBL" id="FYEK01000073">
    <property type="protein sequence ID" value="SNB74526.1"/>
    <property type="molecule type" value="Genomic_DNA"/>
</dbReference>
<sequence length="138" mass="14695">APAPAAATPAPPSPAPPGPASPSGGLTLEALRERWASILKAVRAQSLPTEALLKSCALHAVEGHTVVLAWPSELLRDKFQDPRAKAQALVEDILSHTFGVPVTIRNIVARKTPRRRPAAEDPLIRRAVEDLGAQVEEE</sequence>
<reference evidence="4" key="1">
    <citation type="submission" date="2017-06" db="EMBL/GenBank/DDBJ databases">
        <authorList>
            <person name="Varghese N."/>
            <person name="Submissions S."/>
        </authorList>
    </citation>
    <scope>NUCLEOTIDE SEQUENCE [LARGE SCALE GENOMIC DNA]</scope>
    <source>
        <strain evidence="4">JAD2</strain>
    </source>
</reference>
<proteinExistence type="predicted"/>
<gene>
    <name evidence="3" type="ORF">SAMN02746019_00025470</name>
</gene>
<feature type="non-terminal residue" evidence="3">
    <location>
        <position position="1"/>
    </location>
</feature>
<dbReference type="Proteomes" id="UP000197025">
    <property type="component" value="Unassembled WGS sequence"/>
</dbReference>
<accession>A0A212RPL1</accession>
<evidence type="ECO:0000313" key="4">
    <source>
        <dbReference type="Proteomes" id="UP000197025"/>
    </source>
</evidence>
<organism evidence="3 4">
    <name type="scientific">Thermoflexus hugenholtzii JAD2</name>
    <dbReference type="NCBI Taxonomy" id="877466"/>
    <lineage>
        <taxon>Bacteria</taxon>
        <taxon>Bacillati</taxon>
        <taxon>Chloroflexota</taxon>
        <taxon>Thermoflexia</taxon>
        <taxon>Thermoflexales</taxon>
        <taxon>Thermoflexaceae</taxon>
        <taxon>Thermoflexus</taxon>
    </lineage>
</organism>
<feature type="region of interest" description="Disordered" evidence="1">
    <location>
        <begin position="1"/>
        <end position="25"/>
    </location>
</feature>
<evidence type="ECO:0000256" key="1">
    <source>
        <dbReference type="SAM" id="MobiDB-lite"/>
    </source>
</evidence>
<dbReference type="InParanoid" id="A0A212RPL1"/>
<dbReference type="InterPro" id="IPR048448">
    <property type="entry name" value="DnaX-like_C"/>
</dbReference>
<protein>
    <submittedName>
        <fullName evidence="3">DNA polymerase-3 subunit gamma/tau</fullName>
    </submittedName>
</protein>
<evidence type="ECO:0000259" key="2">
    <source>
        <dbReference type="Pfam" id="PF20964"/>
    </source>
</evidence>
<keyword evidence="4" id="KW-1185">Reference proteome</keyword>
<dbReference type="AlphaFoldDB" id="A0A212RPL1"/>
<evidence type="ECO:0000313" key="3">
    <source>
        <dbReference type="EMBL" id="SNB74526.1"/>
    </source>
</evidence>
<name>A0A212RPL1_9CHLR</name>
<dbReference type="Pfam" id="PF20964">
    <property type="entry name" value="DnaX_C"/>
    <property type="match status" value="1"/>
</dbReference>
<feature type="compositionally biased region" description="Pro residues" evidence="1">
    <location>
        <begin position="1"/>
        <end position="20"/>
    </location>
</feature>